<protein>
    <submittedName>
        <fullName evidence="3">Alpha/beta fold hydrolase</fullName>
    </submittedName>
</protein>
<dbReference type="GO" id="GO:0016787">
    <property type="term" value="F:hydrolase activity"/>
    <property type="evidence" value="ECO:0007669"/>
    <property type="project" value="UniProtKB-KW"/>
</dbReference>
<dbReference type="PANTHER" id="PTHR43798">
    <property type="entry name" value="MONOACYLGLYCEROL LIPASE"/>
    <property type="match status" value="1"/>
</dbReference>
<dbReference type="PANTHER" id="PTHR43798:SF33">
    <property type="entry name" value="HYDROLASE, PUTATIVE (AFU_ORTHOLOGUE AFUA_2G14860)-RELATED"/>
    <property type="match status" value="1"/>
</dbReference>
<gene>
    <name evidence="3" type="ORF">ACIGXA_09505</name>
</gene>
<feature type="region of interest" description="Disordered" evidence="1">
    <location>
        <begin position="1"/>
        <end position="28"/>
    </location>
</feature>
<keyword evidence="4" id="KW-1185">Reference proteome</keyword>
<dbReference type="EMBL" id="JBITYG010000002">
    <property type="protein sequence ID" value="MFI9100752.1"/>
    <property type="molecule type" value="Genomic_DNA"/>
</dbReference>
<dbReference type="Gene3D" id="3.40.50.1820">
    <property type="entry name" value="alpha/beta hydrolase"/>
    <property type="match status" value="1"/>
</dbReference>
<evidence type="ECO:0000256" key="1">
    <source>
        <dbReference type="SAM" id="MobiDB-lite"/>
    </source>
</evidence>
<sequence>MHRPSPEVHPGTTADAAPSGPPLGRFHGVNGRRLALHRSGTGTGGPSVVILPGAGLVGLDFLNIQQGAAELTTSVLYDRAGTGWSEDVELPRTPTDVTDELRNLLRAAGVPAPYLLAGHSLGAMYARRYAQRFPDEVAGLLLLDPGHEDMLSYLPQQVAEMNDRMQPDLEQLPELTDEQIRSARGQYAQLYAAWPDPLREALIEHHLTTWRTGIRETLNFEDEVYDELRNGGPLPDVPLTVLTTTGSNPYWAHFMSDDLQREAHDGVRALHAALAGSVPRGEHRVIDGASHQYAHVTHPDAVLRALRDLLDATDSRA</sequence>
<organism evidence="3 4">
    <name type="scientific">Streptomyces fildesensis</name>
    <dbReference type="NCBI Taxonomy" id="375757"/>
    <lineage>
        <taxon>Bacteria</taxon>
        <taxon>Bacillati</taxon>
        <taxon>Actinomycetota</taxon>
        <taxon>Actinomycetes</taxon>
        <taxon>Kitasatosporales</taxon>
        <taxon>Streptomycetaceae</taxon>
        <taxon>Streptomyces</taxon>
    </lineage>
</organism>
<comment type="caution">
    <text evidence="3">The sequence shown here is derived from an EMBL/GenBank/DDBJ whole genome shotgun (WGS) entry which is preliminary data.</text>
</comment>
<dbReference type="RefSeq" id="WP_399646326.1">
    <property type="nucleotide sequence ID" value="NZ_JBITYG010000002.1"/>
</dbReference>
<accession>A0ABW8C4C8</accession>
<feature type="domain" description="AB hydrolase-1" evidence="2">
    <location>
        <begin position="48"/>
        <end position="305"/>
    </location>
</feature>
<evidence type="ECO:0000313" key="4">
    <source>
        <dbReference type="Proteomes" id="UP001614394"/>
    </source>
</evidence>
<dbReference type="InterPro" id="IPR029058">
    <property type="entry name" value="AB_hydrolase_fold"/>
</dbReference>
<dbReference type="Pfam" id="PF12697">
    <property type="entry name" value="Abhydrolase_6"/>
    <property type="match status" value="1"/>
</dbReference>
<evidence type="ECO:0000313" key="3">
    <source>
        <dbReference type="EMBL" id="MFI9100752.1"/>
    </source>
</evidence>
<evidence type="ECO:0000259" key="2">
    <source>
        <dbReference type="Pfam" id="PF12697"/>
    </source>
</evidence>
<dbReference type="SUPFAM" id="SSF53474">
    <property type="entry name" value="alpha/beta-Hydrolases"/>
    <property type="match status" value="1"/>
</dbReference>
<dbReference type="InterPro" id="IPR000073">
    <property type="entry name" value="AB_hydrolase_1"/>
</dbReference>
<dbReference type="InterPro" id="IPR050266">
    <property type="entry name" value="AB_hydrolase_sf"/>
</dbReference>
<keyword evidence="3" id="KW-0378">Hydrolase</keyword>
<name>A0ABW8C4C8_9ACTN</name>
<dbReference type="Proteomes" id="UP001614394">
    <property type="component" value="Unassembled WGS sequence"/>
</dbReference>
<reference evidence="3 4" key="1">
    <citation type="submission" date="2024-10" db="EMBL/GenBank/DDBJ databases">
        <title>The Natural Products Discovery Center: Release of the First 8490 Sequenced Strains for Exploring Actinobacteria Biosynthetic Diversity.</title>
        <authorList>
            <person name="Kalkreuter E."/>
            <person name="Kautsar S.A."/>
            <person name="Yang D."/>
            <person name="Bader C.D."/>
            <person name="Teijaro C.N."/>
            <person name="Fluegel L."/>
            <person name="Davis C.M."/>
            <person name="Simpson J.R."/>
            <person name="Lauterbach L."/>
            <person name="Steele A.D."/>
            <person name="Gui C."/>
            <person name="Meng S."/>
            <person name="Li G."/>
            <person name="Viehrig K."/>
            <person name="Ye F."/>
            <person name="Su P."/>
            <person name="Kiefer A.F."/>
            <person name="Nichols A."/>
            <person name="Cepeda A.J."/>
            <person name="Yan W."/>
            <person name="Fan B."/>
            <person name="Jiang Y."/>
            <person name="Adhikari A."/>
            <person name="Zheng C.-J."/>
            <person name="Schuster L."/>
            <person name="Cowan T.M."/>
            <person name="Smanski M.J."/>
            <person name="Chevrette M.G."/>
            <person name="De Carvalho L.P.S."/>
            <person name="Shen B."/>
        </authorList>
    </citation>
    <scope>NUCLEOTIDE SEQUENCE [LARGE SCALE GENOMIC DNA]</scope>
    <source>
        <strain evidence="3 4">NPDC053399</strain>
    </source>
</reference>
<proteinExistence type="predicted"/>